<dbReference type="FunFam" id="1.10.287.130:FF:000004">
    <property type="entry name" value="Ethylene receptor 1"/>
    <property type="match status" value="1"/>
</dbReference>
<organism evidence="18 19">
    <name type="scientific">Mucilaginibacter galii</name>
    <dbReference type="NCBI Taxonomy" id="2005073"/>
    <lineage>
        <taxon>Bacteria</taxon>
        <taxon>Pseudomonadati</taxon>
        <taxon>Bacteroidota</taxon>
        <taxon>Sphingobacteriia</taxon>
        <taxon>Sphingobacteriales</taxon>
        <taxon>Sphingobacteriaceae</taxon>
        <taxon>Mucilaginibacter</taxon>
    </lineage>
</organism>
<dbReference type="FunFam" id="3.30.565.10:FF:000010">
    <property type="entry name" value="Sensor histidine kinase RcsC"/>
    <property type="match status" value="1"/>
</dbReference>
<keyword evidence="19" id="KW-1185">Reference proteome</keyword>
<comment type="caution">
    <text evidence="18">The sequence shown here is derived from an EMBL/GenBank/DDBJ whole genome shotgun (WGS) entry which is preliminary data.</text>
</comment>
<reference evidence="18" key="2">
    <citation type="submission" date="2020-09" db="EMBL/GenBank/DDBJ databases">
        <authorList>
            <person name="Sun Q."/>
            <person name="Sedlacek I."/>
        </authorList>
    </citation>
    <scope>NUCLEOTIDE SEQUENCE</scope>
    <source>
        <strain evidence="18">CCM 8711</strain>
    </source>
</reference>
<evidence type="ECO:0000256" key="3">
    <source>
        <dbReference type="ARBA" id="ARBA00012438"/>
    </source>
</evidence>
<evidence type="ECO:0000259" key="17">
    <source>
        <dbReference type="PROSITE" id="PS50110"/>
    </source>
</evidence>
<dbReference type="InterPro" id="IPR004358">
    <property type="entry name" value="Sig_transdc_His_kin-like_C"/>
</dbReference>
<dbReference type="SMART" id="SM00387">
    <property type="entry name" value="HATPase_c"/>
    <property type="match status" value="1"/>
</dbReference>
<name>A0A917J9R2_9SPHI</name>
<evidence type="ECO:0000256" key="15">
    <source>
        <dbReference type="SAM" id="Phobius"/>
    </source>
</evidence>
<evidence type="ECO:0000256" key="11">
    <source>
        <dbReference type="ARBA" id="ARBA00023012"/>
    </source>
</evidence>
<feature type="domain" description="Response regulatory" evidence="17">
    <location>
        <begin position="634"/>
        <end position="749"/>
    </location>
</feature>
<sequence length="752" mass="84966">MEDSSSISTSTVLQLRRHEKDYMLRGKPEYVSLFLTQSQSLLEQIPKNSKSYHALKSYKEYFEQFVKHTNMLGVNQTKGVAPRTQYYINQFEKQYTFTENRVAGETRRLQLRFNYLLIGVSALLLLGITALSSFLTRYLTYDIKELNKRMSAFINSDFSTIRHLSKEKSFRPNSIEIEKLNNDFSLLKNTLTAYISNLSKHKDELQDLNEELQAQSEEMQALNEELHSQKEQEHLAREEAEKANRAKSVFLATMSHEIRTPMNGVLGMACLLHETILNTEQAEYVETIKCSGETLLGVINDILDFLKIESGKLELDPHDFNLRQVIEEVMDVFAGKAAQTGIDLIYQIDHGLPLQQKGDSMRLKQVLINLVGNAIKFTGQGEVYLGISLSNQSGKNLELTFEIKDTGIGIPREKLSKLFKAFSQVDSSTTRQYGGSGLGLAISERLVQLMNGTIIVESALGKGTTFYFTIRTEVSTLPTITFQASTMSGQDGKRVLVVDDNETNRRILQLQLEQWKLHPVMAASAREAINLLEARRFDLILTDMQMPDMDGVQLTEVIRSKDVHAPVILLSSIGDDAKYKFPNLFTSVLTKPVKQQQLCKVMQSAFQQSEIAIPCSPPAQGQLNRELGEHKPLRILIAEDNMINQKLIIRILNKLGYEPMLANNGLEVLSLIELRPFDVILMDIQMPEMDGLEATQVIRSSDTRQPVIIAMTANAMPEDKEECMSVGMNDYLSKPIHIESLLASLTKAYELI</sequence>
<evidence type="ECO:0000256" key="1">
    <source>
        <dbReference type="ARBA" id="ARBA00000085"/>
    </source>
</evidence>
<dbReference type="PROSITE" id="PS50110">
    <property type="entry name" value="RESPONSE_REGULATORY"/>
    <property type="match status" value="2"/>
</dbReference>
<keyword evidence="5" id="KW-0808">Transferase</keyword>
<feature type="coiled-coil region" evidence="14">
    <location>
        <begin position="191"/>
        <end position="246"/>
    </location>
</feature>
<keyword evidence="7" id="KW-0547">Nucleotide-binding</keyword>
<dbReference type="GO" id="GO:0016020">
    <property type="term" value="C:membrane"/>
    <property type="evidence" value="ECO:0007669"/>
    <property type="project" value="UniProtKB-SubCell"/>
</dbReference>
<protein>
    <recommendedName>
        <fullName evidence="3">histidine kinase</fullName>
        <ecNumber evidence="3">2.7.13.3</ecNumber>
    </recommendedName>
</protein>
<keyword evidence="10 15" id="KW-1133">Transmembrane helix</keyword>
<dbReference type="EMBL" id="BMDO01000008">
    <property type="protein sequence ID" value="GGI51715.1"/>
    <property type="molecule type" value="Genomic_DNA"/>
</dbReference>
<dbReference type="CDD" id="cd17546">
    <property type="entry name" value="REC_hyHK_CKI1_RcsC-like"/>
    <property type="match status" value="2"/>
</dbReference>
<evidence type="ECO:0000256" key="8">
    <source>
        <dbReference type="ARBA" id="ARBA00022777"/>
    </source>
</evidence>
<evidence type="ECO:0000256" key="5">
    <source>
        <dbReference type="ARBA" id="ARBA00022679"/>
    </source>
</evidence>
<keyword evidence="12 15" id="KW-0472">Membrane</keyword>
<comment type="subcellular location">
    <subcellularLocation>
        <location evidence="2">Membrane</location>
    </subcellularLocation>
</comment>
<dbReference type="InterPro" id="IPR036890">
    <property type="entry name" value="HATPase_C_sf"/>
</dbReference>
<evidence type="ECO:0000313" key="18">
    <source>
        <dbReference type="EMBL" id="GGI51715.1"/>
    </source>
</evidence>
<dbReference type="GO" id="GO:0000155">
    <property type="term" value="F:phosphorelay sensor kinase activity"/>
    <property type="evidence" value="ECO:0007669"/>
    <property type="project" value="InterPro"/>
</dbReference>
<feature type="domain" description="Histidine kinase" evidence="16">
    <location>
        <begin position="253"/>
        <end position="474"/>
    </location>
</feature>
<feature type="modified residue" description="4-aspartylphosphate" evidence="13">
    <location>
        <position position="543"/>
    </location>
</feature>
<dbReference type="CDD" id="cd00082">
    <property type="entry name" value="HisKA"/>
    <property type="match status" value="1"/>
</dbReference>
<evidence type="ECO:0000313" key="19">
    <source>
        <dbReference type="Proteomes" id="UP000662074"/>
    </source>
</evidence>
<evidence type="ECO:0000256" key="9">
    <source>
        <dbReference type="ARBA" id="ARBA00022840"/>
    </source>
</evidence>
<dbReference type="EC" id="2.7.13.3" evidence="3"/>
<dbReference type="SMART" id="SM00388">
    <property type="entry name" value="HisKA"/>
    <property type="match status" value="1"/>
</dbReference>
<keyword evidence="6 15" id="KW-0812">Transmembrane</keyword>
<dbReference type="SUPFAM" id="SSF52172">
    <property type="entry name" value="CheY-like"/>
    <property type="match status" value="2"/>
</dbReference>
<dbReference type="Pfam" id="PF00512">
    <property type="entry name" value="HisKA"/>
    <property type="match status" value="1"/>
</dbReference>
<evidence type="ECO:0000256" key="12">
    <source>
        <dbReference type="ARBA" id="ARBA00023136"/>
    </source>
</evidence>
<feature type="modified residue" description="4-aspartylphosphate" evidence="13">
    <location>
        <position position="683"/>
    </location>
</feature>
<dbReference type="SUPFAM" id="SSF55874">
    <property type="entry name" value="ATPase domain of HSP90 chaperone/DNA topoisomerase II/histidine kinase"/>
    <property type="match status" value="1"/>
</dbReference>
<evidence type="ECO:0000256" key="6">
    <source>
        <dbReference type="ARBA" id="ARBA00022692"/>
    </source>
</evidence>
<dbReference type="PRINTS" id="PR00344">
    <property type="entry name" value="BCTRLSENSOR"/>
</dbReference>
<dbReference type="Gene3D" id="3.30.565.10">
    <property type="entry name" value="Histidine kinase-like ATPase, C-terminal domain"/>
    <property type="match status" value="1"/>
</dbReference>
<evidence type="ECO:0000256" key="13">
    <source>
        <dbReference type="PROSITE-ProRule" id="PRU00169"/>
    </source>
</evidence>
<dbReference type="InterPro" id="IPR036097">
    <property type="entry name" value="HisK_dim/P_sf"/>
</dbReference>
<keyword evidence="4 13" id="KW-0597">Phosphoprotein</keyword>
<dbReference type="Gene3D" id="3.40.50.2300">
    <property type="match status" value="2"/>
</dbReference>
<dbReference type="InterPro" id="IPR001789">
    <property type="entry name" value="Sig_transdc_resp-reg_receiver"/>
</dbReference>
<evidence type="ECO:0000256" key="14">
    <source>
        <dbReference type="SAM" id="Coils"/>
    </source>
</evidence>
<keyword evidence="8" id="KW-0418">Kinase</keyword>
<dbReference type="PANTHER" id="PTHR45339">
    <property type="entry name" value="HYBRID SIGNAL TRANSDUCTION HISTIDINE KINASE J"/>
    <property type="match status" value="1"/>
</dbReference>
<dbReference type="InterPro" id="IPR003594">
    <property type="entry name" value="HATPase_dom"/>
</dbReference>
<evidence type="ECO:0000256" key="2">
    <source>
        <dbReference type="ARBA" id="ARBA00004370"/>
    </source>
</evidence>
<feature type="transmembrane region" description="Helical" evidence="15">
    <location>
        <begin position="115"/>
        <end position="139"/>
    </location>
</feature>
<comment type="catalytic activity">
    <reaction evidence="1">
        <text>ATP + protein L-histidine = ADP + protein N-phospho-L-histidine.</text>
        <dbReference type="EC" id="2.7.13.3"/>
    </reaction>
</comment>
<dbReference type="InterPro" id="IPR003661">
    <property type="entry name" value="HisK_dim/P_dom"/>
</dbReference>
<dbReference type="Gene3D" id="1.10.287.130">
    <property type="match status" value="1"/>
</dbReference>
<dbReference type="SMART" id="SM00448">
    <property type="entry name" value="REC"/>
    <property type="match status" value="2"/>
</dbReference>
<proteinExistence type="predicted"/>
<evidence type="ECO:0000256" key="4">
    <source>
        <dbReference type="ARBA" id="ARBA00022553"/>
    </source>
</evidence>
<keyword evidence="11" id="KW-0902">Two-component regulatory system</keyword>
<evidence type="ECO:0000256" key="10">
    <source>
        <dbReference type="ARBA" id="ARBA00022989"/>
    </source>
</evidence>
<dbReference type="InterPro" id="IPR005467">
    <property type="entry name" value="His_kinase_dom"/>
</dbReference>
<dbReference type="PROSITE" id="PS50109">
    <property type="entry name" value="HIS_KIN"/>
    <property type="match status" value="1"/>
</dbReference>
<keyword evidence="9" id="KW-0067">ATP-binding</keyword>
<feature type="domain" description="Response regulatory" evidence="17">
    <location>
        <begin position="494"/>
        <end position="606"/>
    </location>
</feature>
<dbReference type="GO" id="GO:0005524">
    <property type="term" value="F:ATP binding"/>
    <property type="evidence" value="ECO:0007669"/>
    <property type="project" value="UniProtKB-KW"/>
</dbReference>
<evidence type="ECO:0000256" key="7">
    <source>
        <dbReference type="ARBA" id="ARBA00022741"/>
    </source>
</evidence>
<evidence type="ECO:0000259" key="16">
    <source>
        <dbReference type="PROSITE" id="PS50109"/>
    </source>
</evidence>
<dbReference type="CDD" id="cd16922">
    <property type="entry name" value="HATPase_EvgS-ArcB-TorS-like"/>
    <property type="match status" value="1"/>
</dbReference>
<dbReference type="AlphaFoldDB" id="A0A917J9R2"/>
<dbReference type="Pfam" id="PF02518">
    <property type="entry name" value="HATPase_c"/>
    <property type="match status" value="1"/>
</dbReference>
<dbReference type="Pfam" id="PF00072">
    <property type="entry name" value="Response_reg"/>
    <property type="match status" value="2"/>
</dbReference>
<dbReference type="Proteomes" id="UP000662074">
    <property type="component" value="Unassembled WGS sequence"/>
</dbReference>
<dbReference type="InterPro" id="IPR011006">
    <property type="entry name" value="CheY-like_superfamily"/>
</dbReference>
<dbReference type="SUPFAM" id="SSF47384">
    <property type="entry name" value="Homodimeric domain of signal transducing histidine kinase"/>
    <property type="match status" value="1"/>
</dbReference>
<accession>A0A917J9R2</accession>
<gene>
    <name evidence="18" type="ORF">GCM10011425_29270</name>
</gene>
<dbReference type="PANTHER" id="PTHR45339:SF1">
    <property type="entry name" value="HYBRID SIGNAL TRANSDUCTION HISTIDINE KINASE J"/>
    <property type="match status" value="1"/>
</dbReference>
<reference evidence="18" key="1">
    <citation type="journal article" date="2014" name="Int. J. Syst. Evol. Microbiol.">
        <title>Complete genome sequence of Corynebacterium casei LMG S-19264T (=DSM 44701T), isolated from a smear-ripened cheese.</title>
        <authorList>
            <consortium name="US DOE Joint Genome Institute (JGI-PGF)"/>
            <person name="Walter F."/>
            <person name="Albersmeier A."/>
            <person name="Kalinowski J."/>
            <person name="Ruckert C."/>
        </authorList>
    </citation>
    <scope>NUCLEOTIDE SEQUENCE</scope>
    <source>
        <strain evidence="18">CCM 8711</strain>
    </source>
</reference>
<keyword evidence="14" id="KW-0175">Coiled coil</keyword>